<evidence type="ECO:0000256" key="1">
    <source>
        <dbReference type="ARBA" id="ARBA00005254"/>
    </source>
</evidence>
<evidence type="ECO:0000259" key="3">
    <source>
        <dbReference type="Pfam" id="PF01575"/>
    </source>
</evidence>
<dbReference type="InterPro" id="IPR002539">
    <property type="entry name" value="MaoC-like_dom"/>
</dbReference>
<dbReference type="Proteomes" id="UP001234880">
    <property type="component" value="Unassembled WGS sequence"/>
</dbReference>
<accession>A0ABT9KK84</accession>
<feature type="compositionally biased region" description="Basic and acidic residues" evidence="2">
    <location>
        <begin position="129"/>
        <end position="144"/>
    </location>
</feature>
<reference evidence="4 5" key="1">
    <citation type="submission" date="2023-07" db="EMBL/GenBank/DDBJ databases">
        <title>Sequencing the genomes of 1000 actinobacteria strains.</title>
        <authorList>
            <person name="Klenk H.-P."/>
        </authorList>
    </citation>
    <scope>NUCLEOTIDE SEQUENCE [LARGE SCALE GENOMIC DNA]</scope>
    <source>
        <strain evidence="4 5">DSM 41600</strain>
    </source>
</reference>
<evidence type="ECO:0000313" key="5">
    <source>
        <dbReference type="Proteomes" id="UP001234880"/>
    </source>
</evidence>
<comment type="similarity">
    <text evidence="1">Belongs to the enoyl-CoA hydratase/isomerase family.</text>
</comment>
<feature type="region of interest" description="Disordered" evidence="2">
    <location>
        <begin position="125"/>
        <end position="226"/>
    </location>
</feature>
<dbReference type="CDD" id="cd03455">
    <property type="entry name" value="SAV4209"/>
    <property type="match status" value="1"/>
</dbReference>
<evidence type="ECO:0000313" key="4">
    <source>
        <dbReference type="EMBL" id="MDP9608837.1"/>
    </source>
</evidence>
<protein>
    <submittedName>
        <fullName evidence="4">Acyl dehydratase</fullName>
    </submittedName>
</protein>
<evidence type="ECO:0000256" key="2">
    <source>
        <dbReference type="SAM" id="MobiDB-lite"/>
    </source>
</evidence>
<feature type="domain" description="MaoC-like" evidence="3">
    <location>
        <begin position="12"/>
        <end position="113"/>
    </location>
</feature>
<comment type="caution">
    <text evidence="4">The sequence shown here is derived from an EMBL/GenBank/DDBJ whole genome shotgun (WGS) entry which is preliminary data.</text>
</comment>
<sequence length="226" mass="23282">MTVRTGDELPPLRIPITRTLIVAGALASRDFQDVHHDAEAAREKGSPDIFMNILTTNGLVGRYITDHFGPRARLRKVAIRLGAPNYPGDEMVLTGEITSVADGVAEVAVIGRNGIGHHVTGKVTVQLPDDPRHADGSRHADGPRHAHGPRYADGPITATGVPRAGTGAPKATPGALNAAPGIPTPPTTTPKAAPGTLTPPTATPNTAPGTPTTTPAVPTATPDPPR</sequence>
<dbReference type="EMBL" id="JAURUE010000001">
    <property type="protein sequence ID" value="MDP9608837.1"/>
    <property type="molecule type" value="Genomic_DNA"/>
</dbReference>
<dbReference type="Gene3D" id="3.10.129.10">
    <property type="entry name" value="Hotdog Thioesterase"/>
    <property type="match status" value="1"/>
</dbReference>
<dbReference type="SUPFAM" id="SSF54637">
    <property type="entry name" value="Thioesterase/thiol ester dehydrase-isomerase"/>
    <property type="match status" value="1"/>
</dbReference>
<feature type="compositionally biased region" description="Low complexity" evidence="2">
    <location>
        <begin position="164"/>
        <end position="181"/>
    </location>
</feature>
<proteinExistence type="inferred from homology"/>
<gene>
    <name evidence="4" type="ORF">JOF35_001114</name>
</gene>
<organism evidence="4 5">
    <name type="scientific">Streptomyces demainii</name>
    <dbReference type="NCBI Taxonomy" id="588122"/>
    <lineage>
        <taxon>Bacteria</taxon>
        <taxon>Bacillati</taxon>
        <taxon>Actinomycetota</taxon>
        <taxon>Actinomycetes</taxon>
        <taxon>Kitasatosporales</taxon>
        <taxon>Streptomycetaceae</taxon>
        <taxon>Streptomyces</taxon>
    </lineage>
</organism>
<dbReference type="InterPro" id="IPR029069">
    <property type="entry name" value="HotDog_dom_sf"/>
</dbReference>
<keyword evidence="5" id="KW-1185">Reference proteome</keyword>
<feature type="compositionally biased region" description="Low complexity" evidence="2">
    <location>
        <begin position="189"/>
        <end position="220"/>
    </location>
</feature>
<name>A0ABT9KK84_9ACTN</name>
<dbReference type="Pfam" id="PF01575">
    <property type="entry name" value="MaoC_dehydratas"/>
    <property type="match status" value="1"/>
</dbReference>